<evidence type="ECO:0000259" key="1">
    <source>
        <dbReference type="Pfam" id="PF13438"/>
    </source>
</evidence>
<dbReference type="Pfam" id="PF13438">
    <property type="entry name" value="DUF4113"/>
    <property type="match status" value="1"/>
</dbReference>
<evidence type="ECO:0000313" key="2">
    <source>
        <dbReference type="EMBL" id="MEZ8183798.1"/>
    </source>
</evidence>
<dbReference type="EMBL" id="JBGOOW010000060">
    <property type="protein sequence ID" value="MEZ8183798.1"/>
    <property type="molecule type" value="Genomic_DNA"/>
</dbReference>
<evidence type="ECO:0000313" key="3">
    <source>
        <dbReference type="Proteomes" id="UP001569200"/>
    </source>
</evidence>
<sequence length="40" mass="4968">MFRSRYRHFSQGTTQHWQMNRNFLSPQYTTKLKDLSQIMC</sequence>
<name>A0ABV4LZE8_VIBSP</name>
<organism evidence="2 3">
    <name type="scientific">Vibrio splendidus</name>
    <dbReference type="NCBI Taxonomy" id="29497"/>
    <lineage>
        <taxon>Bacteria</taxon>
        <taxon>Pseudomonadati</taxon>
        <taxon>Pseudomonadota</taxon>
        <taxon>Gammaproteobacteria</taxon>
        <taxon>Vibrionales</taxon>
        <taxon>Vibrionaceae</taxon>
        <taxon>Vibrio</taxon>
    </lineage>
</organism>
<reference evidence="2 3" key="1">
    <citation type="submission" date="2024-06" db="EMBL/GenBank/DDBJ databases">
        <authorList>
            <person name="Steensen K."/>
            <person name="Seneca J."/>
            <person name="Bartlau N."/>
            <person name="Yu A.X."/>
            <person name="Polz M.F."/>
        </authorList>
    </citation>
    <scope>NUCLEOTIDE SEQUENCE [LARGE SCALE GENOMIC DNA]</scope>
    <source>
        <strain evidence="2 3">1F145</strain>
    </source>
</reference>
<protein>
    <submittedName>
        <fullName evidence="2">DUF4113 domain-containing protein</fullName>
    </submittedName>
</protein>
<gene>
    <name evidence="2" type="ORF">ACED33_24285</name>
</gene>
<accession>A0ABV4LZE8</accession>
<dbReference type="InterPro" id="IPR025188">
    <property type="entry name" value="DUF4113"/>
</dbReference>
<comment type="caution">
    <text evidence="2">The sequence shown here is derived from an EMBL/GenBank/DDBJ whole genome shotgun (WGS) entry which is preliminary data.</text>
</comment>
<keyword evidence="3" id="KW-1185">Reference proteome</keyword>
<proteinExistence type="predicted"/>
<dbReference type="Proteomes" id="UP001569200">
    <property type="component" value="Unassembled WGS sequence"/>
</dbReference>
<feature type="domain" description="DUF4113" evidence="1">
    <location>
        <begin position="9"/>
        <end position="36"/>
    </location>
</feature>
<dbReference type="RefSeq" id="WP_277870693.1">
    <property type="nucleotide sequence ID" value="NZ_CAWNVS010000083.1"/>
</dbReference>